<dbReference type="PANTHER" id="PTHR46558">
    <property type="entry name" value="TRACRIPTIONAL REGULATORY PROTEIN-RELATED-RELATED"/>
    <property type="match status" value="1"/>
</dbReference>
<dbReference type="GO" id="GO:0003677">
    <property type="term" value="F:DNA binding"/>
    <property type="evidence" value="ECO:0007669"/>
    <property type="project" value="UniProtKB-KW"/>
</dbReference>
<sequence length="109" mass="12454">MKIVGDRIRHFRTIKNLSQEQLALLANVDTSHIGRIERGTSNSSIEMIDKIITAMGVSLEDFFKQTQHSDCRDDELLSTINAKLIMMNSDEKECILELINAVYKLTKKE</sequence>
<dbReference type="PROSITE" id="PS50943">
    <property type="entry name" value="HTH_CROC1"/>
    <property type="match status" value="1"/>
</dbReference>
<comment type="caution">
    <text evidence="3">The sequence shown here is derived from an EMBL/GenBank/DDBJ whole genome shotgun (WGS) entry which is preliminary data.</text>
</comment>
<accession>A0A9W5YEK7</accession>
<dbReference type="Pfam" id="PF01381">
    <property type="entry name" value="HTH_3"/>
    <property type="match status" value="1"/>
</dbReference>
<evidence type="ECO:0000313" key="3">
    <source>
        <dbReference type="EMBL" id="GKX30519.1"/>
    </source>
</evidence>
<name>A0A9W5YEK7_9FIRM</name>
<evidence type="ECO:0000256" key="1">
    <source>
        <dbReference type="ARBA" id="ARBA00023125"/>
    </source>
</evidence>
<dbReference type="AlphaFoldDB" id="A0A9W5YEK7"/>
<dbReference type="InterPro" id="IPR010982">
    <property type="entry name" value="Lambda_DNA-bd_dom_sf"/>
</dbReference>
<gene>
    <name evidence="3" type="primary">SinR</name>
    <name evidence="3" type="ORF">SH1V18_29990</name>
</gene>
<dbReference type="CDD" id="cd00093">
    <property type="entry name" value="HTH_XRE"/>
    <property type="match status" value="1"/>
</dbReference>
<dbReference type="SUPFAM" id="SSF47413">
    <property type="entry name" value="lambda repressor-like DNA-binding domains"/>
    <property type="match status" value="1"/>
</dbReference>
<proteinExistence type="predicted"/>
<feature type="domain" description="HTH cro/C1-type" evidence="2">
    <location>
        <begin position="8"/>
        <end position="62"/>
    </location>
</feature>
<evidence type="ECO:0000259" key="2">
    <source>
        <dbReference type="PROSITE" id="PS50943"/>
    </source>
</evidence>
<protein>
    <submittedName>
        <fullName evidence="3">Transcriptional regulator</fullName>
    </submittedName>
</protein>
<evidence type="ECO:0000313" key="4">
    <source>
        <dbReference type="Proteomes" id="UP001144256"/>
    </source>
</evidence>
<dbReference type="Proteomes" id="UP001144256">
    <property type="component" value="Unassembled WGS sequence"/>
</dbReference>
<dbReference type="InterPro" id="IPR001387">
    <property type="entry name" value="Cro/C1-type_HTH"/>
</dbReference>
<dbReference type="Gene3D" id="1.10.260.40">
    <property type="entry name" value="lambda repressor-like DNA-binding domains"/>
    <property type="match status" value="1"/>
</dbReference>
<dbReference type="EMBL" id="BRLB01000010">
    <property type="protein sequence ID" value="GKX30519.1"/>
    <property type="molecule type" value="Genomic_DNA"/>
</dbReference>
<reference evidence="3" key="1">
    <citation type="submission" date="2022-06" db="EMBL/GenBank/DDBJ databases">
        <title>Vallitalea longa sp. nov., an anaerobic bacterium isolated from marine sediment.</title>
        <authorList>
            <person name="Hirano S."/>
            <person name="Terahara T."/>
            <person name="Mori K."/>
            <person name="Hamada M."/>
            <person name="Matsumoto R."/>
            <person name="Kobayashi T."/>
        </authorList>
    </citation>
    <scope>NUCLEOTIDE SEQUENCE</scope>
    <source>
        <strain evidence="3">SH18-1</strain>
    </source>
</reference>
<organism evidence="3 4">
    <name type="scientific">Vallitalea longa</name>
    <dbReference type="NCBI Taxonomy" id="2936439"/>
    <lineage>
        <taxon>Bacteria</taxon>
        <taxon>Bacillati</taxon>
        <taxon>Bacillota</taxon>
        <taxon>Clostridia</taxon>
        <taxon>Lachnospirales</taxon>
        <taxon>Vallitaleaceae</taxon>
        <taxon>Vallitalea</taxon>
    </lineage>
</organism>
<keyword evidence="4" id="KW-1185">Reference proteome</keyword>
<dbReference type="PANTHER" id="PTHR46558:SF11">
    <property type="entry name" value="HTH-TYPE TRANSCRIPTIONAL REGULATOR XRE"/>
    <property type="match status" value="1"/>
</dbReference>
<dbReference type="SMART" id="SM00530">
    <property type="entry name" value="HTH_XRE"/>
    <property type="match status" value="1"/>
</dbReference>
<keyword evidence="1" id="KW-0238">DNA-binding</keyword>